<feature type="domain" description="PE-PPE" evidence="2">
    <location>
        <begin position="101"/>
        <end position="324"/>
    </location>
</feature>
<dbReference type="AlphaFoldDB" id="A0A318HEM9"/>
<gene>
    <name evidence="3" type="ORF">C8E89_111152</name>
</gene>
<organism evidence="3 4">
    <name type="scientific">Mycolicibacterium moriokaense</name>
    <dbReference type="NCBI Taxonomy" id="39691"/>
    <lineage>
        <taxon>Bacteria</taxon>
        <taxon>Bacillati</taxon>
        <taxon>Actinomycetota</taxon>
        <taxon>Actinomycetes</taxon>
        <taxon>Mycobacteriales</taxon>
        <taxon>Mycobacteriaceae</taxon>
        <taxon>Mycolicibacterium</taxon>
    </lineage>
</organism>
<feature type="compositionally biased region" description="Polar residues" evidence="1">
    <location>
        <begin position="388"/>
        <end position="422"/>
    </location>
</feature>
<accession>A0A318HEM9</accession>
<dbReference type="InterPro" id="IPR013228">
    <property type="entry name" value="PE-PPE_C"/>
</dbReference>
<reference evidence="3 4" key="2">
    <citation type="submission" date="2018-06" db="EMBL/GenBank/DDBJ databases">
        <title>Sequencing of bacterial isolates from soil warming experiment in Harvard Forest, Massachusetts, USA.</title>
        <authorList>
            <person name="Deangelis K.PhD."/>
        </authorList>
    </citation>
    <scope>NUCLEOTIDE SEQUENCE [LARGE SCALE GENOMIC DNA]</scope>
    <source>
        <strain evidence="3 4">GAS496</strain>
    </source>
</reference>
<keyword evidence="4" id="KW-1185">Reference proteome</keyword>
<feature type="compositionally biased region" description="Low complexity" evidence="1">
    <location>
        <begin position="373"/>
        <end position="387"/>
    </location>
</feature>
<evidence type="ECO:0000313" key="4">
    <source>
        <dbReference type="Proteomes" id="UP000247781"/>
    </source>
</evidence>
<dbReference type="Gene3D" id="3.40.50.1820">
    <property type="entry name" value="alpha/beta hydrolase"/>
    <property type="match status" value="1"/>
</dbReference>
<evidence type="ECO:0000256" key="1">
    <source>
        <dbReference type="SAM" id="MobiDB-lite"/>
    </source>
</evidence>
<dbReference type="EMBL" id="QJJU01000011">
    <property type="protein sequence ID" value="PXX07368.1"/>
    <property type="molecule type" value="Genomic_DNA"/>
</dbReference>
<feature type="compositionally biased region" description="Low complexity" evidence="1">
    <location>
        <begin position="493"/>
        <end position="522"/>
    </location>
</feature>
<dbReference type="InterPro" id="IPR029058">
    <property type="entry name" value="AB_hydrolase_fold"/>
</dbReference>
<dbReference type="RefSeq" id="WP_181428272.1">
    <property type="nucleotide sequence ID" value="NZ_QJJU01000011.1"/>
</dbReference>
<feature type="region of interest" description="Disordered" evidence="1">
    <location>
        <begin position="373"/>
        <end position="522"/>
    </location>
</feature>
<proteinExistence type="predicted"/>
<sequence>MAKHRQSKNRPAFSSKRTVRKRRKTPSAIFLGTTAAALSTVLVFGHATNSTADIPQVQLAAATIGIGGRGDPDAANVPNKLNGNALPPTFTYIPIHYPAGFDIDNSVNAGVPVLDGAVRDPANTGQFLMVVGYSEGTIVAEKVRRNLDPSDPGAPPLNATNDPTKPGLLWVMIASPNVPNGGIFSRLPGLNIPFFVSSNGAAQPSPYNTTYVTNEYDPYGDFPAYFNPLSLANSLVAVMYVHPDQYYDSVDYNPLTGGGTTPVLVKTVTNSAGGKDTYVFVPAAHLPLFAPVRQIAGILQLTPLTEPVLGSIEPLVRLFVDMGYTDRANLNPETPVQFSLITPPGKVLETVAGVPGAIGQGVTNVVTGVESIPGSIPSPLSTTPSPLAKTNSPSINAKSLPNDSQLSLVNSDPTPAGTTDTAQGQEPSGSGTTTTEPPVSTLSNSGPTLGKVTEDGHKVTPDTTTKTTTPKKDLFTQLAEGVMGLFTPKKPDTSTPSSESSDSKPSGTPSQSQSQGSTSNAA</sequence>
<evidence type="ECO:0000313" key="3">
    <source>
        <dbReference type="EMBL" id="PXX07368.1"/>
    </source>
</evidence>
<dbReference type="Proteomes" id="UP000247781">
    <property type="component" value="Unassembled WGS sequence"/>
</dbReference>
<dbReference type="Pfam" id="PF08237">
    <property type="entry name" value="PE-PPE"/>
    <property type="match status" value="1"/>
</dbReference>
<comment type="caution">
    <text evidence="3">The sequence shown here is derived from an EMBL/GenBank/DDBJ whole genome shotgun (WGS) entry which is preliminary data.</text>
</comment>
<evidence type="ECO:0000259" key="2">
    <source>
        <dbReference type="Pfam" id="PF08237"/>
    </source>
</evidence>
<feature type="region of interest" description="Disordered" evidence="1">
    <location>
        <begin position="1"/>
        <end position="25"/>
    </location>
</feature>
<protein>
    <submittedName>
        <fullName evidence="3">PE-PPE domain-containing protein</fullName>
    </submittedName>
</protein>
<feature type="compositionally biased region" description="Low complexity" evidence="1">
    <location>
        <begin position="423"/>
        <end position="441"/>
    </location>
</feature>
<reference evidence="4" key="1">
    <citation type="submission" date="2018-05" db="EMBL/GenBank/DDBJ databases">
        <authorList>
            <person name="Deangelis K."/>
            <person name="Huntemann M."/>
            <person name="Clum A."/>
            <person name="Pillay M."/>
            <person name="Palaniappan K."/>
            <person name="Varghese N."/>
            <person name="Mikhailova N."/>
            <person name="Stamatis D."/>
            <person name="Reddy T."/>
            <person name="Daum C."/>
            <person name="Shapiro N."/>
            <person name="Ivanova N."/>
            <person name="Kyrpides N."/>
            <person name="Woyke T."/>
        </authorList>
    </citation>
    <scope>NUCLEOTIDE SEQUENCE [LARGE SCALE GENOMIC DNA]</scope>
    <source>
        <strain evidence="4">GAS496</strain>
    </source>
</reference>
<name>A0A318HEM9_9MYCO</name>